<name>A0A022QRZ8_ERYGU</name>
<evidence type="ECO:0000313" key="3">
    <source>
        <dbReference type="Proteomes" id="UP000030748"/>
    </source>
</evidence>
<feature type="signal peptide" evidence="1">
    <location>
        <begin position="1"/>
        <end position="25"/>
    </location>
</feature>
<dbReference type="Proteomes" id="UP000030748">
    <property type="component" value="Unassembled WGS sequence"/>
</dbReference>
<sequence length="82" mass="8791">MATTSPKIVLLALILITLSVIPCSSKMFGAEDMELQPTGTTRAVLAMCHSSCKTDQDCVDANCGSKCFTLKRPLKMSSCLSF</sequence>
<evidence type="ECO:0000256" key="1">
    <source>
        <dbReference type="SAM" id="SignalP"/>
    </source>
</evidence>
<feature type="chain" id="PRO_5001507514" description="Apple domain-containing protein" evidence="1">
    <location>
        <begin position="26"/>
        <end position="82"/>
    </location>
</feature>
<keyword evidence="1" id="KW-0732">Signal</keyword>
<dbReference type="AlphaFoldDB" id="A0A022QRZ8"/>
<evidence type="ECO:0008006" key="4">
    <source>
        <dbReference type="Google" id="ProtNLM"/>
    </source>
</evidence>
<evidence type="ECO:0000313" key="2">
    <source>
        <dbReference type="EMBL" id="EYU31477.1"/>
    </source>
</evidence>
<protein>
    <recommendedName>
        <fullName evidence="4">Apple domain-containing protein</fullName>
    </recommendedName>
</protein>
<gene>
    <name evidence="2" type="ORF">MIMGU_mgv1a017310mg</name>
</gene>
<organism evidence="2 3">
    <name type="scientific">Erythranthe guttata</name>
    <name type="common">Yellow monkey flower</name>
    <name type="synonym">Mimulus guttatus</name>
    <dbReference type="NCBI Taxonomy" id="4155"/>
    <lineage>
        <taxon>Eukaryota</taxon>
        <taxon>Viridiplantae</taxon>
        <taxon>Streptophyta</taxon>
        <taxon>Embryophyta</taxon>
        <taxon>Tracheophyta</taxon>
        <taxon>Spermatophyta</taxon>
        <taxon>Magnoliopsida</taxon>
        <taxon>eudicotyledons</taxon>
        <taxon>Gunneridae</taxon>
        <taxon>Pentapetalae</taxon>
        <taxon>asterids</taxon>
        <taxon>lamiids</taxon>
        <taxon>Lamiales</taxon>
        <taxon>Phrymaceae</taxon>
        <taxon>Erythranthe</taxon>
    </lineage>
</organism>
<dbReference type="PhylomeDB" id="A0A022QRZ8"/>
<reference evidence="2 3" key="1">
    <citation type="journal article" date="2013" name="Proc. Natl. Acad. Sci. U.S.A.">
        <title>Fine-scale variation in meiotic recombination in Mimulus inferred from population shotgun sequencing.</title>
        <authorList>
            <person name="Hellsten U."/>
            <person name="Wright K.M."/>
            <person name="Jenkins J."/>
            <person name="Shu S."/>
            <person name="Yuan Y."/>
            <person name="Wessler S.R."/>
            <person name="Schmutz J."/>
            <person name="Willis J.H."/>
            <person name="Rokhsar D.S."/>
        </authorList>
    </citation>
    <scope>NUCLEOTIDE SEQUENCE [LARGE SCALE GENOMIC DNA]</scope>
    <source>
        <strain evidence="3">cv. DUN x IM62</strain>
    </source>
</reference>
<accession>A0A022QRZ8</accession>
<proteinExistence type="predicted"/>
<dbReference type="EMBL" id="KI630969">
    <property type="protein sequence ID" value="EYU31477.1"/>
    <property type="molecule type" value="Genomic_DNA"/>
</dbReference>
<keyword evidence="3" id="KW-1185">Reference proteome</keyword>